<sequence length="109" mass="11636">MYPCCAPTHIQDNAACNGTRVSLYPGQRAITCTCSGLNQNRLIMGLETLTTTTTTTNRTEDSILAPQSYGLGLISSLFSTAGCCNFVALTCSVILAELLINKRAVPVKF</sequence>
<accession>A0ABY7EZ18</accession>
<evidence type="ECO:0000313" key="2">
    <source>
        <dbReference type="EMBL" id="WAR15168.1"/>
    </source>
</evidence>
<name>A0ABY7EZ18_MYAAR</name>
<keyword evidence="3" id="KW-1185">Reference proteome</keyword>
<evidence type="ECO:0000313" key="3">
    <source>
        <dbReference type="Proteomes" id="UP001164746"/>
    </source>
</evidence>
<proteinExistence type="predicted"/>
<reference evidence="2" key="1">
    <citation type="submission" date="2022-11" db="EMBL/GenBank/DDBJ databases">
        <title>Centuries of genome instability and evolution in soft-shell clam transmissible cancer (bioRxiv).</title>
        <authorList>
            <person name="Hart S.F.M."/>
            <person name="Yonemitsu M.A."/>
            <person name="Giersch R.M."/>
            <person name="Beal B.F."/>
            <person name="Arriagada G."/>
            <person name="Davis B.W."/>
            <person name="Ostrander E.A."/>
            <person name="Goff S.P."/>
            <person name="Metzger M.J."/>
        </authorList>
    </citation>
    <scope>NUCLEOTIDE SEQUENCE</scope>
    <source>
        <strain evidence="2">MELC-2E11</strain>
        <tissue evidence="2">Siphon/mantle</tissue>
    </source>
</reference>
<keyword evidence="1" id="KW-1133">Transmembrane helix</keyword>
<organism evidence="2 3">
    <name type="scientific">Mya arenaria</name>
    <name type="common">Soft-shell clam</name>
    <dbReference type="NCBI Taxonomy" id="6604"/>
    <lineage>
        <taxon>Eukaryota</taxon>
        <taxon>Metazoa</taxon>
        <taxon>Spiralia</taxon>
        <taxon>Lophotrochozoa</taxon>
        <taxon>Mollusca</taxon>
        <taxon>Bivalvia</taxon>
        <taxon>Autobranchia</taxon>
        <taxon>Heteroconchia</taxon>
        <taxon>Euheterodonta</taxon>
        <taxon>Imparidentia</taxon>
        <taxon>Neoheterodontei</taxon>
        <taxon>Myida</taxon>
        <taxon>Myoidea</taxon>
        <taxon>Myidae</taxon>
        <taxon>Mya</taxon>
    </lineage>
</organism>
<dbReference type="EMBL" id="CP111020">
    <property type="protein sequence ID" value="WAR15168.1"/>
    <property type="molecule type" value="Genomic_DNA"/>
</dbReference>
<gene>
    <name evidence="2" type="ORF">MAR_005273</name>
</gene>
<keyword evidence="1" id="KW-0812">Transmembrane</keyword>
<keyword evidence="1" id="KW-0472">Membrane</keyword>
<feature type="transmembrane region" description="Helical" evidence="1">
    <location>
        <begin position="77"/>
        <end position="100"/>
    </location>
</feature>
<evidence type="ECO:0000256" key="1">
    <source>
        <dbReference type="SAM" id="Phobius"/>
    </source>
</evidence>
<protein>
    <submittedName>
        <fullName evidence="2">Uncharacterized protein</fullName>
    </submittedName>
</protein>
<dbReference type="Proteomes" id="UP001164746">
    <property type="component" value="Chromosome 9"/>
</dbReference>